<dbReference type="PANTHER" id="PTHR35335:SF1">
    <property type="entry name" value="UPF0716 PROTEIN FXSA"/>
    <property type="match status" value="1"/>
</dbReference>
<dbReference type="PANTHER" id="PTHR35335">
    <property type="entry name" value="UPF0716 PROTEIN FXSA"/>
    <property type="match status" value="1"/>
</dbReference>
<feature type="transmembrane region" description="Helical" evidence="2">
    <location>
        <begin position="92"/>
        <end position="110"/>
    </location>
</feature>
<accession>A0A6S6U4L1</accession>
<protein>
    <submittedName>
        <fullName evidence="3">Exlusion protein FxsA</fullName>
    </submittedName>
</protein>
<name>A0A6S6U4L1_9GAMM</name>
<dbReference type="GO" id="GO:0016020">
    <property type="term" value="C:membrane"/>
    <property type="evidence" value="ECO:0007669"/>
    <property type="project" value="InterPro"/>
</dbReference>
<evidence type="ECO:0000256" key="2">
    <source>
        <dbReference type="SAM" id="Phobius"/>
    </source>
</evidence>
<keyword evidence="2" id="KW-0472">Membrane</keyword>
<feature type="compositionally biased region" description="Polar residues" evidence="1">
    <location>
        <begin position="137"/>
        <end position="162"/>
    </location>
</feature>
<dbReference type="EMBL" id="CACVAT010000521">
    <property type="protein sequence ID" value="CAA6829375.1"/>
    <property type="molecule type" value="Genomic_DNA"/>
</dbReference>
<keyword evidence="2" id="KW-0812">Transmembrane</keyword>
<dbReference type="AlphaFoldDB" id="A0A6S6U4L1"/>
<sequence>MRTFPLFAVLFFLVPLVEIYFLIQVGGVIGVLPTVLLVVLTAVVGAFLLRQQGLSTLARFQSSMGQGKLPATAMFEGVMLIIGGALLMTPGFFTDAIGFACLLPFSRKWLAKAMLSKVSVQQFGQKGATSSYTSYVHGESTTSYSDPRSPESGNQNADSTTIDGDYIRKD</sequence>
<organism evidence="3">
    <name type="scientific">uncultured Thiotrichaceae bacterium</name>
    <dbReference type="NCBI Taxonomy" id="298394"/>
    <lineage>
        <taxon>Bacteria</taxon>
        <taxon>Pseudomonadati</taxon>
        <taxon>Pseudomonadota</taxon>
        <taxon>Gammaproteobacteria</taxon>
        <taxon>Thiotrichales</taxon>
        <taxon>Thiotrichaceae</taxon>
        <taxon>environmental samples</taxon>
    </lineage>
</organism>
<dbReference type="InterPro" id="IPR007313">
    <property type="entry name" value="FxsA"/>
</dbReference>
<reference evidence="3" key="1">
    <citation type="submission" date="2020-01" db="EMBL/GenBank/DDBJ databases">
        <authorList>
            <person name="Meier V. D."/>
            <person name="Meier V D."/>
        </authorList>
    </citation>
    <scope>NUCLEOTIDE SEQUENCE</scope>
    <source>
        <strain evidence="3">HLG_WM_MAG_09</strain>
    </source>
</reference>
<gene>
    <name evidence="3" type="ORF">HELGO_WM54709</name>
</gene>
<keyword evidence="2" id="KW-1133">Transmembrane helix</keyword>
<evidence type="ECO:0000313" key="3">
    <source>
        <dbReference type="EMBL" id="CAA6829375.1"/>
    </source>
</evidence>
<evidence type="ECO:0000256" key="1">
    <source>
        <dbReference type="SAM" id="MobiDB-lite"/>
    </source>
</evidence>
<dbReference type="NCBIfam" id="NF008528">
    <property type="entry name" value="PRK11463.1-2"/>
    <property type="match status" value="1"/>
</dbReference>
<proteinExistence type="predicted"/>
<feature type="region of interest" description="Disordered" evidence="1">
    <location>
        <begin position="137"/>
        <end position="170"/>
    </location>
</feature>
<dbReference type="Pfam" id="PF04186">
    <property type="entry name" value="FxsA"/>
    <property type="match status" value="1"/>
</dbReference>
<feature type="transmembrane region" description="Helical" evidence="2">
    <location>
        <begin position="29"/>
        <end position="49"/>
    </location>
</feature>